<organism evidence="2 3">
    <name type="scientific">Ramlibacter lithotrophicus</name>
    <dbReference type="NCBI Taxonomy" id="2606681"/>
    <lineage>
        <taxon>Bacteria</taxon>
        <taxon>Pseudomonadati</taxon>
        <taxon>Pseudomonadota</taxon>
        <taxon>Betaproteobacteria</taxon>
        <taxon>Burkholderiales</taxon>
        <taxon>Comamonadaceae</taxon>
        <taxon>Ramlibacter</taxon>
    </lineage>
</organism>
<proteinExistence type="predicted"/>
<evidence type="ECO:0000313" key="3">
    <source>
        <dbReference type="Proteomes" id="UP000521868"/>
    </source>
</evidence>
<dbReference type="AlphaFoldDB" id="A0A7X6DC26"/>
<feature type="transmembrane region" description="Helical" evidence="1">
    <location>
        <begin position="98"/>
        <end position="117"/>
    </location>
</feature>
<keyword evidence="3" id="KW-1185">Reference proteome</keyword>
<evidence type="ECO:0008006" key="4">
    <source>
        <dbReference type="Google" id="ProtNLM"/>
    </source>
</evidence>
<feature type="transmembrane region" description="Helical" evidence="1">
    <location>
        <begin position="33"/>
        <end position="51"/>
    </location>
</feature>
<keyword evidence="1" id="KW-0812">Transmembrane</keyword>
<gene>
    <name evidence="2" type="ORF">RAMLITH_00380</name>
</gene>
<accession>A0A7X6DC26</accession>
<feature type="transmembrane region" description="Helical" evidence="1">
    <location>
        <begin position="167"/>
        <end position="188"/>
    </location>
</feature>
<evidence type="ECO:0000256" key="1">
    <source>
        <dbReference type="SAM" id="Phobius"/>
    </source>
</evidence>
<keyword evidence="1" id="KW-0472">Membrane</keyword>
<dbReference type="RefSeq" id="WP_168106376.1">
    <property type="nucleotide sequence ID" value="NZ_VTOX01000001.1"/>
</dbReference>
<keyword evidence="1" id="KW-1133">Transmembrane helix</keyword>
<evidence type="ECO:0000313" key="2">
    <source>
        <dbReference type="EMBL" id="NKE64263.1"/>
    </source>
</evidence>
<sequence length="204" mass="21504">MAVQLAVVLLALALALALRPWRLLAGGRLLTPLLASLVVLPWLWALPSLHAMPLQLQWSGACLVLLMLGWPLAIPVLCVVAVIATAIAGAGWVEAVAMAAWVGVLPATLGLAIGAAVRRVLGTHPFVYVLGRAFAGSVLSLFAASVLRQWSGEALPGVGPNLSLVAHWLTAWADAFVTGMLAAIFVAFRPQWLATWSDALSLRR</sequence>
<comment type="caution">
    <text evidence="2">The sequence shown here is derived from an EMBL/GenBank/DDBJ whole genome shotgun (WGS) entry which is preliminary data.</text>
</comment>
<protein>
    <recommendedName>
        <fullName evidence="4">Energy-coupling factor transport system substrate-specific component</fullName>
    </recommendedName>
</protein>
<dbReference type="Proteomes" id="UP000521868">
    <property type="component" value="Unassembled WGS sequence"/>
</dbReference>
<feature type="transmembrane region" description="Helical" evidence="1">
    <location>
        <begin position="63"/>
        <end position="92"/>
    </location>
</feature>
<reference evidence="2 3" key="1">
    <citation type="journal article" date="2020" name="Nature">
        <title>Bacterial chemolithoautotrophy via manganese oxidation.</title>
        <authorList>
            <person name="Yu H."/>
            <person name="Leadbetter J.R."/>
        </authorList>
    </citation>
    <scope>NUCLEOTIDE SEQUENCE [LARGE SCALE GENOMIC DNA]</scope>
    <source>
        <strain evidence="2 3">RBP-1</strain>
    </source>
</reference>
<feature type="transmembrane region" description="Helical" evidence="1">
    <location>
        <begin position="129"/>
        <end position="147"/>
    </location>
</feature>
<name>A0A7X6DC26_9BURK</name>
<dbReference type="EMBL" id="VTOX01000001">
    <property type="protein sequence ID" value="NKE64263.1"/>
    <property type="molecule type" value="Genomic_DNA"/>
</dbReference>